<evidence type="ECO:0008006" key="3">
    <source>
        <dbReference type="Google" id="ProtNLM"/>
    </source>
</evidence>
<dbReference type="Proteomes" id="UP000003688">
    <property type="component" value="Unassembled WGS sequence"/>
</dbReference>
<evidence type="ECO:0000313" key="1">
    <source>
        <dbReference type="EMBL" id="EEF59357.1"/>
    </source>
</evidence>
<accession>B9XLF4</accession>
<sequence length="121" mass="13948">MSIQLAQEPGTALLEIELTGKLKKEDYEAFVPKLEALIKAGRKPRLLVSMHDFHGWTAGAIWEDIKFDLHHFSDIDRIAFVGDKSWEKGMSTFCKPFTTAKIRFFTPDEIDKAREWLHQNA</sequence>
<evidence type="ECO:0000313" key="2">
    <source>
        <dbReference type="Proteomes" id="UP000003688"/>
    </source>
</evidence>
<dbReference type="RefSeq" id="WP_007416643.1">
    <property type="nucleotide sequence ID" value="NZ_ABOX02000029.1"/>
</dbReference>
<dbReference type="EMBL" id="ABOX02000029">
    <property type="protein sequence ID" value="EEF59357.1"/>
    <property type="molecule type" value="Genomic_DNA"/>
</dbReference>
<name>B9XLF4_PEDPL</name>
<protein>
    <recommendedName>
        <fullName evidence="3">UspA domain protein</fullName>
    </recommendedName>
</protein>
<organism evidence="1 2">
    <name type="scientific">Pedosphaera parvula (strain Ellin514)</name>
    <dbReference type="NCBI Taxonomy" id="320771"/>
    <lineage>
        <taxon>Bacteria</taxon>
        <taxon>Pseudomonadati</taxon>
        <taxon>Verrucomicrobiota</taxon>
        <taxon>Pedosphaerae</taxon>
        <taxon>Pedosphaerales</taxon>
        <taxon>Pedosphaeraceae</taxon>
        <taxon>Pedosphaera</taxon>
    </lineage>
</organism>
<dbReference type="OrthoDB" id="555504at2"/>
<reference evidence="1 2" key="1">
    <citation type="journal article" date="2011" name="J. Bacteriol.">
        <title>Genome sequence of 'Pedosphaera parvula' Ellin514, an aerobic Verrucomicrobial isolate from pasture soil.</title>
        <authorList>
            <person name="Kant R."/>
            <person name="van Passel M.W."/>
            <person name="Sangwan P."/>
            <person name="Palva A."/>
            <person name="Lucas S."/>
            <person name="Copeland A."/>
            <person name="Lapidus A."/>
            <person name="Glavina Del Rio T."/>
            <person name="Dalin E."/>
            <person name="Tice H."/>
            <person name="Bruce D."/>
            <person name="Goodwin L."/>
            <person name="Pitluck S."/>
            <person name="Chertkov O."/>
            <person name="Larimer F.W."/>
            <person name="Land M.L."/>
            <person name="Hauser L."/>
            <person name="Brettin T.S."/>
            <person name="Detter J.C."/>
            <person name="Han S."/>
            <person name="de Vos W.M."/>
            <person name="Janssen P.H."/>
            <person name="Smidt H."/>
        </authorList>
    </citation>
    <scope>NUCLEOTIDE SEQUENCE [LARGE SCALE GENOMIC DNA]</scope>
    <source>
        <strain evidence="1 2">Ellin514</strain>
    </source>
</reference>
<proteinExistence type="predicted"/>
<gene>
    <name evidence="1" type="ORF">Cflav_PD1905</name>
</gene>
<keyword evidence="2" id="KW-1185">Reference proteome</keyword>
<dbReference type="AlphaFoldDB" id="B9XLF4"/>
<comment type="caution">
    <text evidence="1">The sequence shown here is derived from an EMBL/GenBank/DDBJ whole genome shotgun (WGS) entry which is preliminary data.</text>
</comment>
<dbReference type="InterPro" id="IPR021866">
    <property type="entry name" value="SpoIIAA-like"/>
</dbReference>
<dbReference type="InterPro" id="IPR038396">
    <property type="entry name" value="SpoIIAA-like_sf"/>
</dbReference>
<dbReference type="Pfam" id="PF11964">
    <property type="entry name" value="SpoIIAA-like"/>
    <property type="match status" value="1"/>
</dbReference>
<dbReference type="Gene3D" id="3.40.50.10600">
    <property type="entry name" value="SpoIIaa-like domains"/>
    <property type="match status" value="1"/>
</dbReference>
<dbReference type="InterPro" id="IPR036513">
    <property type="entry name" value="STAS_dom_sf"/>
</dbReference>
<dbReference type="SUPFAM" id="SSF52091">
    <property type="entry name" value="SpoIIaa-like"/>
    <property type="match status" value="1"/>
</dbReference>
<dbReference type="STRING" id="320771.Cflav_PD1905"/>